<evidence type="ECO:0000256" key="2">
    <source>
        <dbReference type="SAM" id="MobiDB-lite"/>
    </source>
</evidence>
<dbReference type="Pfam" id="PF10996">
    <property type="entry name" value="Beta-Casp"/>
    <property type="match status" value="1"/>
</dbReference>
<dbReference type="GO" id="GO:0004521">
    <property type="term" value="F:RNA endonuclease activity"/>
    <property type="evidence" value="ECO:0007669"/>
    <property type="project" value="TreeGrafter"/>
</dbReference>
<keyword evidence="1" id="KW-0378">Hydrolase</keyword>
<evidence type="ECO:0008006" key="7">
    <source>
        <dbReference type="Google" id="ProtNLM"/>
    </source>
</evidence>
<dbReference type="EMBL" id="BIFT01000002">
    <property type="protein sequence ID" value="GCE30363.1"/>
    <property type="molecule type" value="Genomic_DNA"/>
</dbReference>
<organism evidence="5 6">
    <name type="scientific">Dictyobacter alpinus</name>
    <dbReference type="NCBI Taxonomy" id="2014873"/>
    <lineage>
        <taxon>Bacteria</taxon>
        <taxon>Bacillati</taxon>
        <taxon>Chloroflexota</taxon>
        <taxon>Ktedonobacteria</taxon>
        <taxon>Ktedonobacterales</taxon>
        <taxon>Dictyobacteraceae</taxon>
        <taxon>Dictyobacter</taxon>
    </lineage>
</organism>
<dbReference type="Pfam" id="PF07521">
    <property type="entry name" value="RMMBL"/>
    <property type="match status" value="1"/>
</dbReference>
<name>A0A402BG56_9CHLR</name>
<dbReference type="OrthoDB" id="9803916at2"/>
<dbReference type="Gene3D" id="3.60.15.10">
    <property type="entry name" value="Ribonuclease Z/Hydroxyacylglutathione hydrolase-like"/>
    <property type="match status" value="1"/>
</dbReference>
<dbReference type="Gene3D" id="3.40.50.10890">
    <property type="match status" value="1"/>
</dbReference>
<dbReference type="InterPro" id="IPR011108">
    <property type="entry name" value="RMMBL"/>
</dbReference>
<dbReference type="SUPFAM" id="SSF56281">
    <property type="entry name" value="Metallo-hydrolase/oxidoreductase"/>
    <property type="match status" value="1"/>
</dbReference>
<evidence type="ECO:0000313" key="6">
    <source>
        <dbReference type="Proteomes" id="UP000287171"/>
    </source>
</evidence>
<dbReference type="SMART" id="SM00849">
    <property type="entry name" value="Lactamase_B"/>
    <property type="match status" value="1"/>
</dbReference>
<comment type="caution">
    <text evidence="5">The sequence shown here is derived from an EMBL/GenBank/DDBJ whole genome shotgun (WGS) entry which is preliminary data.</text>
</comment>
<dbReference type="InterPro" id="IPR050698">
    <property type="entry name" value="MBL"/>
</dbReference>
<evidence type="ECO:0000256" key="1">
    <source>
        <dbReference type="ARBA" id="ARBA00022801"/>
    </source>
</evidence>
<gene>
    <name evidence="5" type="ORF">KDA_58470</name>
</gene>
<dbReference type="PANTHER" id="PTHR11203">
    <property type="entry name" value="CLEAVAGE AND POLYADENYLATION SPECIFICITY FACTOR FAMILY MEMBER"/>
    <property type="match status" value="1"/>
</dbReference>
<evidence type="ECO:0000313" key="5">
    <source>
        <dbReference type="EMBL" id="GCE30363.1"/>
    </source>
</evidence>
<accession>A0A402BG56</accession>
<reference evidence="6" key="1">
    <citation type="submission" date="2018-12" db="EMBL/GenBank/DDBJ databases">
        <title>Tengunoibacter tsumagoiensis gen. nov., sp. nov., Dictyobacter kobayashii sp. nov., D. alpinus sp. nov., and D. joshuensis sp. nov. and description of Dictyobacteraceae fam. nov. within the order Ktedonobacterales isolated from Tengu-no-mugimeshi.</title>
        <authorList>
            <person name="Wang C.M."/>
            <person name="Zheng Y."/>
            <person name="Sakai Y."/>
            <person name="Toyoda A."/>
            <person name="Minakuchi Y."/>
            <person name="Abe K."/>
            <person name="Yokota A."/>
            <person name="Yabe S."/>
        </authorList>
    </citation>
    <scope>NUCLEOTIDE SEQUENCE [LARGE SCALE GENOMIC DNA]</scope>
    <source>
        <strain evidence="6">Uno16</strain>
    </source>
</reference>
<protein>
    <recommendedName>
        <fullName evidence="7">MBL fold hydrolase</fullName>
    </recommendedName>
</protein>
<dbReference type="Proteomes" id="UP000287171">
    <property type="component" value="Unassembled WGS sequence"/>
</dbReference>
<dbReference type="GO" id="GO:0016787">
    <property type="term" value="F:hydrolase activity"/>
    <property type="evidence" value="ECO:0007669"/>
    <property type="project" value="UniProtKB-KW"/>
</dbReference>
<dbReference type="InterPro" id="IPR022712">
    <property type="entry name" value="Beta_Casp"/>
</dbReference>
<keyword evidence="6" id="KW-1185">Reference proteome</keyword>
<dbReference type="Pfam" id="PF00753">
    <property type="entry name" value="Lactamase_B"/>
    <property type="match status" value="1"/>
</dbReference>
<feature type="compositionally biased region" description="Basic and acidic residues" evidence="2">
    <location>
        <begin position="1040"/>
        <end position="1049"/>
    </location>
</feature>
<dbReference type="PANTHER" id="PTHR11203:SF37">
    <property type="entry name" value="INTEGRATOR COMPLEX SUBUNIT 11"/>
    <property type="match status" value="1"/>
</dbReference>
<dbReference type="CDD" id="cd16295">
    <property type="entry name" value="TTHA0252-CPSF-like_MBL-fold"/>
    <property type="match status" value="1"/>
</dbReference>
<proteinExistence type="predicted"/>
<dbReference type="SMART" id="SM01027">
    <property type="entry name" value="Beta-Casp"/>
    <property type="match status" value="1"/>
</dbReference>
<feature type="domain" description="Beta-Casp" evidence="4">
    <location>
        <begin position="240"/>
        <end position="363"/>
    </location>
</feature>
<feature type="domain" description="Metallo-beta-lactamase" evidence="3">
    <location>
        <begin position="13"/>
        <end position="229"/>
    </location>
</feature>
<dbReference type="InterPro" id="IPR001279">
    <property type="entry name" value="Metallo-B-lactamas"/>
</dbReference>
<feature type="region of interest" description="Disordered" evidence="2">
    <location>
        <begin position="1028"/>
        <end position="1053"/>
    </location>
</feature>
<evidence type="ECO:0000259" key="4">
    <source>
        <dbReference type="SMART" id="SM01027"/>
    </source>
</evidence>
<evidence type="ECO:0000259" key="3">
    <source>
        <dbReference type="SMART" id="SM00849"/>
    </source>
</evidence>
<sequence length="1219" mass="134405">MQVIFAGGAAGVGASCVAIQIAEQWIVVDAGVRVDRSADPLPDLALLEDKDVKAIFVTHAHADHIGALPLLHRAFPHAPIFTSRATHLLMEIMLADALKIMNKRAVEEMEIPLYPATLVGSMLSRVRPIPVGESFTLTELPEVTIHSSRAGHIAGAMSLGFASKQESIVVSGDISMTPQRTILGAVPPALERPDLLILESTYGARLHPNRQAEEQRMALAVADGLKNGHVLLPCFGLGRGQEILLLLQSMQEQGVVPVFPIYVDGLVRRVCSAYQLMPEALTPRLSRQIRKGFLPFQGDNVSFVRDARERQTILDGQPACIIASSGMLTGGPSAWYAARLASNPNASILITGYQDEESPGKRLLDLAEHKKDTLELEDQQITVQCNVAKYSLSAHADGGELASYAAHLKPRRVALVHGDDEARRALLGLLEETEVLLPKNGQTLDLSPRQHKKKAASLPHVEKANTPVSLPYGIGEDGIFNASHLEQLWKALEHVPSYQIVTLRELVNVWYGDRAIPEHAMWLYDVLEEEQPYDEPYFTPAAEITEAYYVRRTQEDEQEDRLRKLLGRIILLRTSPGASKPVLCRAIGERETLRVFFPRGESFDRTRFPLRALQEVVGPLPYLEGESEKEVLTTCVRNARRIRKGISAYALAQNCQEGESYTLTELCELAGISQHKVEERLAVAKLLQQHPRLFEQQDDMVEGQGPIHYALAATWREALEAPEQRERPDQNWILNTIERHIGTPSDLIRRSIDGESGDVTLTFLYPEGAWERYHELLDAAAEEAGVNIDISPQTPLKEMSNFAQQQLPAGLTMQGNPSIFLEQRMIRFTCSGTASAEEMEAAQQQVMAETGWTLEINILSGGSQSVPTTGSVSSSVVATTALPGTVVQEQQAISTARELLGQLPGFLKVGLEKASLTLRIRFEFPEVAQLRYSAVFEQIEANTGWNTRLYPLTPTQEALVAMAQSLLPDGLEIIGKPSIYWDRKTVGILCKGSAEVTAAYEARNDFAAETAWTLELQGMSLQLAPVTGNGQKPATVNTTHEADKTHDAVATEPAPSQDAQQLLVEMDPETRVSQVQAMATAGQLLSDAEDLYQIGVDAKRGCLWLHFHFPQGARVHYAERFKEITAQTGWSVELHERVHLKALINTARRLIPIEAKIIGKPAIDHAHQRITFTGMGAMSKSAKQEAQRVFTEVTGWQLELRMGTSEEGANPTQYGHDHG</sequence>
<dbReference type="RefSeq" id="WP_126630462.1">
    <property type="nucleotide sequence ID" value="NZ_BIFT01000002.1"/>
</dbReference>
<feature type="compositionally biased region" description="Polar residues" evidence="2">
    <location>
        <begin position="1028"/>
        <end position="1039"/>
    </location>
</feature>
<dbReference type="InterPro" id="IPR036866">
    <property type="entry name" value="RibonucZ/Hydroxyglut_hydro"/>
</dbReference>
<dbReference type="AlphaFoldDB" id="A0A402BG56"/>